<name>A0A1X7C1Q6_9BACT</name>
<dbReference type="OrthoDB" id="1550680at2"/>
<sequence length="233" mass="26107">MKLVVTDITRFKDNDNVCMALLDVESCKCHRPLPYATKAIIDQKGISPGMIVDATVIPNEAAVRPHVEDCLFVNDLWFERMGEVSFKDLLERSAVDSVKEAFSGMITPKNRYVPLDSPTDFSIRTVRIAPLSLSLSVVGTDEKKLRLSFTDKTGETFRHTPIADLNFHSCALKYVQQDRLEDFNTALAGGEEVFMRVGLSRAYTGKNGKQGYWMQANGIYCFPGCFWVEGCCI</sequence>
<dbReference type="RefSeq" id="WP_085096893.1">
    <property type="nucleotide sequence ID" value="NZ_FWZU01000001.1"/>
</dbReference>
<evidence type="ECO:0000313" key="2">
    <source>
        <dbReference type="Proteomes" id="UP000192906"/>
    </source>
</evidence>
<accession>A0A1X7C1Q6</accession>
<dbReference type="Proteomes" id="UP000192906">
    <property type="component" value="Unassembled WGS sequence"/>
</dbReference>
<protein>
    <submittedName>
        <fullName evidence="1">Uncharacterized protein</fullName>
    </submittedName>
</protein>
<organism evidence="1 2">
    <name type="scientific">Desulfovibrio gilichinskyi</name>
    <dbReference type="NCBI Taxonomy" id="1519643"/>
    <lineage>
        <taxon>Bacteria</taxon>
        <taxon>Pseudomonadati</taxon>
        <taxon>Thermodesulfobacteriota</taxon>
        <taxon>Desulfovibrionia</taxon>
        <taxon>Desulfovibrionales</taxon>
        <taxon>Desulfovibrionaceae</taxon>
        <taxon>Desulfovibrio</taxon>
    </lineage>
</organism>
<gene>
    <name evidence="1" type="ORF">SAMN06295933_0151</name>
</gene>
<dbReference type="AlphaFoldDB" id="A0A1X7C1Q6"/>
<keyword evidence="2" id="KW-1185">Reference proteome</keyword>
<evidence type="ECO:0000313" key="1">
    <source>
        <dbReference type="EMBL" id="SME88381.1"/>
    </source>
</evidence>
<reference evidence="2" key="1">
    <citation type="submission" date="2017-04" db="EMBL/GenBank/DDBJ databases">
        <authorList>
            <person name="Varghese N."/>
            <person name="Submissions S."/>
        </authorList>
    </citation>
    <scope>NUCLEOTIDE SEQUENCE [LARGE SCALE GENOMIC DNA]</scope>
    <source>
        <strain evidence="2">K3S</strain>
    </source>
</reference>
<proteinExistence type="predicted"/>
<dbReference type="EMBL" id="FWZU01000001">
    <property type="protein sequence ID" value="SME88381.1"/>
    <property type="molecule type" value="Genomic_DNA"/>
</dbReference>